<name>A0A9K3KKI5_9STRA</name>
<protein>
    <submittedName>
        <fullName evidence="2">Uncharacterized protein</fullName>
    </submittedName>
</protein>
<evidence type="ECO:0000313" key="2">
    <source>
        <dbReference type="EMBL" id="KAG7344805.1"/>
    </source>
</evidence>
<sequence>MIFKIATFAAFVASVSAECPIVGTYKGTTSLTPGGRAVTEGCVNSGTGNRLVESDFVPGTGFVPSNPPRPCVAATCSNVDIVVTAGSDDICKVEISDCFSNFAGQPVKGTLGYDCSLEPTKANKDFACVLDSFAIGGFSLNSLNGVLTIEGNINGNGSVNWEVFGAGKVGSTTLSREGGRKLRG</sequence>
<comment type="caution">
    <text evidence="2">The sequence shown here is derived from an EMBL/GenBank/DDBJ whole genome shotgun (WGS) entry which is preliminary data.</text>
</comment>
<reference evidence="2" key="1">
    <citation type="journal article" date="2021" name="Sci. Rep.">
        <title>Diploid genomic architecture of Nitzschia inconspicua, an elite biomass production diatom.</title>
        <authorList>
            <person name="Oliver A."/>
            <person name="Podell S."/>
            <person name="Pinowska A."/>
            <person name="Traller J.C."/>
            <person name="Smith S.R."/>
            <person name="McClure R."/>
            <person name="Beliaev A."/>
            <person name="Bohutskyi P."/>
            <person name="Hill E.A."/>
            <person name="Rabines A."/>
            <person name="Zheng H."/>
            <person name="Allen L.Z."/>
            <person name="Kuo A."/>
            <person name="Grigoriev I.V."/>
            <person name="Allen A.E."/>
            <person name="Hazlebeck D."/>
            <person name="Allen E.E."/>
        </authorList>
    </citation>
    <scope>NUCLEOTIDE SEQUENCE</scope>
    <source>
        <strain evidence="2">Hildebrandi</strain>
    </source>
</reference>
<feature type="chain" id="PRO_5039889221" evidence="1">
    <location>
        <begin position="18"/>
        <end position="184"/>
    </location>
</feature>
<evidence type="ECO:0000256" key="1">
    <source>
        <dbReference type="SAM" id="SignalP"/>
    </source>
</evidence>
<keyword evidence="1" id="KW-0732">Signal</keyword>
<evidence type="ECO:0000313" key="3">
    <source>
        <dbReference type="Proteomes" id="UP000693970"/>
    </source>
</evidence>
<dbReference type="AlphaFoldDB" id="A0A9K3KKI5"/>
<organism evidence="2 3">
    <name type="scientific">Nitzschia inconspicua</name>
    <dbReference type="NCBI Taxonomy" id="303405"/>
    <lineage>
        <taxon>Eukaryota</taxon>
        <taxon>Sar</taxon>
        <taxon>Stramenopiles</taxon>
        <taxon>Ochrophyta</taxon>
        <taxon>Bacillariophyta</taxon>
        <taxon>Bacillariophyceae</taxon>
        <taxon>Bacillariophycidae</taxon>
        <taxon>Bacillariales</taxon>
        <taxon>Bacillariaceae</taxon>
        <taxon>Nitzschia</taxon>
    </lineage>
</organism>
<proteinExistence type="predicted"/>
<dbReference type="Proteomes" id="UP000693970">
    <property type="component" value="Unassembled WGS sequence"/>
</dbReference>
<gene>
    <name evidence="2" type="ORF">IV203_032336</name>
</gene>
<dbReference type="EMBL" id="JAGRRH010000022">
    <property type="protein sequence ID" value="KAG7344805.1"/>
    <property type="molecule type" value="Genomic_DNA"/>
</dbReference>
<reference evidence="2" key="2">
    <citation type="submission" date="2021-04" db="EMBL/GenBank/DDBJ databases">
        <authorList>
            <person name="Podell S."/>
        </authorList>
    </citation>
    <scope>NUCLEOTIDE SEQUENCE</scope>
    <source>
        <strain evidence="2">Hildebrandi</strain>
    </source>
</reference>
<keyword evidence="3" id="KW-1185">Reference proteome</keyword>
<accession>A0A9K3KKI5</accession>
<feature type="signal peptide" evidence="1">
    <location>
        <begin position="1"/>
        <end position="17"/>
    </location>
</feature>